<proteinExistence type="predicted"/>
<organism evidence="1">
    <name type="scientific">Aquifex aeolicus</name>
    <dbReference type="NCBI Taxonomy" id="63363"/>
    <lineage>
        <taxon>Bacteria</taxon>
        <taxon>Pseudomonadati</taxon>
        <taxon>Aquificota</taxon>
        <taxon>Aquificia</taxon>
        <taxon>Aquificales</taxon>
        <taxon>Aquificaceae</taxon>
        <taxon>Aquifex</taxon>
    </lineage>
</organism>
<dbReference type="InterPro" id="IPR036520">
    <property type="entry name" value="UPF0759_sf"/>
</dbReference>
<sequence length="258" mass="30901">MGTFYPPGTRRSELLSFYERYFSVVEVNYTFYSMPHPYTMEGFLERTKRLRFAVKVNRLFTHERRFTRSDAERFLEGCAPLTESGRFIAFLFQFPQSFHYSPESVDFIGRLSETFGDYRKAVEVRSRSFGRAEFYREMEEMGLSLVNVDAPKVRGILVGPWRSVGEFNYVRLHGRNRERWFEAEESYERYDYLYLEKELRELKDRIERIREGKETYVFFNNHYRGKAALNALKLKELFGEKVRIPAGLIASFSERLWE</sequence>
<dbReference type="Proteomes" id="UP000885792">
    <property type="component" value="Unassembled WGS sequence"/>
</dbReference>
<accession>A0A7C5L3W9</accession>
<comment type="caution">
    <text evidence="1">The sequence shown here is derived from an EMBL/GenBank/DDBJ whole genome shotgun (WGS) entry which is preliminary data.</text>
</comment>
<dbReference type="Pfam" id="PF01904">
    <property type="entry name" value="DUF72"/>
    <property type="match status" value="1"/>
</dbReference>
<dbReference type="InterPro" id="IPR002763">
    <property type="entry name" value="DUF72"/>
</dbReference>
<dbReference type="Gene3D" id="3.20.20.410">
    <property type="entry name" value="Protein of unknown function UPF0759"/>
    <property type="match status" value="1"/>
</dbReference>
<dbReference type="AlphaFoldDB" id="A0A7C5L3W9"/>
<dbReference type="PANTHER" id="PTHR30348">
    <property type="entry name" value="UNCHARACTERIZED PROTEIN YECE"/>
    <property type="match status" value="1"/>
</dbReference>
<dbReference type="SUPFAM" id="SSF117396">
    <property type="entry name" value="TM1631-like"/>
    <property type="match status" value="1"/>
</dbReference>
<reference evidence="1" key="1">
    <citation type="journal article" date="2020" name="mSystems">
        <title>Genome- and Community-Level Interaction Insights into Carbon Utilization and Element Cycling Functions of Hydrothermarchaeota in Hydrothermal Sediment.</title>
        <authorList>
            <person name="Zhou Z."/>
            <person name="Liu Y."/>
            <person name="Xu W."/>
            <person name="Pan J."/>
            <person name="Luo Z.H."/>
            <person name="Li M."/>
        </authorList>
    </citation>
    <scope>NUCLEOTIDE SEQUENCE [LARGE SCALE GENOMIC DNA]</scope>
    <source>
        <strain evidence="1">HyVt-501</strain>
    </source>
</reference>
<protein>
    <submittedName>
        <fullName evidence="1">DUF72 domain-containing protein</fullName>
    </submittedName>
</protein>
<dbReference type="EMBL" id="DRNB01000003">
    <property type="protein sequence ID" value="HHJ63285.1"/>
    <property type="molecule type" value="Genomic_DNA"/>
</dbReference>
<name>A0A7C5L3W9_AQUAO</name>
<evidence type="ECO:0000313" key="1">
    <source>
        <dbReference type="EMBL" id="HHJ63285.1"/>
    </source>
</evidence>
<gene>
    <name evidence="1" type="ORF">ENJ61_00095</name>
</gene>
<dbReference type="PANTHER" id="PTHR30348:SF13">
    <property type="entry name" value="UPF0759 PROTEIN YUNF"/>
    <property type="match status" value="1"/>
</dbReference>